<comment type="caution">
    <text evidence="2">The sequence shown here is derived from an EMBL/GenBank/DDBJ whole genome shotgun (WGS) entry which is preliminary data.</text>
</comment>
<dbReference type="InterPro" id="IPR051690">
    <property type="entry name" value="PseI-like"/>
</dbReference>
<dbReference type="GO" id="GO:0047444">
    <property type="term" value="F:N-acylneuraminate-9-phosphate synthase activity"/>
    <property type="evidence" value="ECO:0007669"/>
    <property type="project" value="TreeGrafter"/>
</dbReference>
<dbReference type="InterPro" id="IPR013785">
    <property type="entry name" value="Aldolase_TIM"/>
</dbReference>
<evidence type="ECO:0000313" key="3">
    <source>
        <dbReference type="Proteomes" id="UP000229297"/>
    </source>
</evidence>
<reference evidence="3" key="1">
    <citation type="submission" date="2017-09" db="EMBL/GenBank/DDBJ databases">
        <title>Depth-based differentiation of microbial function through sediment-hosted aquifers and enrichment of novel symbionts in the deep terrestrial subsurface.</title>
        <authorList>
            <person name="Probst A.J."/>
            <person name="Ladd B."/>
            <person name="Jarett J.K."/>
            <person name="Geller-Mcgrath D.E."/>
            <person name="Sieber C.M.K."/>
            <person name="Emerson J.B."/>
            <person name="Anantharaman K."/>
            <person name="Thomas B.C."/>
            <person name="Malmstrom R."/>
            <person name="Stieglmeier M."/>
            <person name="Klingl A."/>
            <person name="Woyke T."/>
            <person name="Ryan C.M."/>
            <person name="Banfield J.F."/>
        </authorList>
    </citation>
    <scope>NUCLEOTIDE SEQUENCE [LARGE SCALE GENOMIC DNA]</scope>
</reference>
<evidence type="ECO:0000259" key="1">
    <source>
        <dbReference type="Pfam" id="PF03102"/>
    </source>
</evidence>
<feature type="non-terminal residue" evidence="2">
    <location>
        <position position="77"/>
    </location>
</feature>
<dbReference type="Proteomes" id="UP000229297">
    <property type="component" value="Unassembled WGS sequence"/>
</dbReference>
<accession>A0A2M7JDE0</accession>
<dbReference type="Pfam" id="PF03102">
    <property type="entry name" value="NeuB"/>
    <property type="match status" value="1"/>
</dbReference>
<dbReference type="PANTHER" id="PTHR42966">
    <property type="entry name" value="N-ACETYLNEURAMINATE SYNTHASE"/>
    <property type="match status" value="1"/>
</dbReference>
<name>A0A2M7JDE0_9BACT</name>
<dbReference type="Gene3D" id="3.20.20.70">
    <property type="entry name" value="Aldolase class I"/>
    <property type="match status" value="1"/>
</dbReference>
<gene>
    <name evidence="2" type="ORF">COZ71_03275</name>
</gene>
<dbReference type="SUPFAM" id="SSF51569">
    <property type="entry name" value="Aldolase"/>
    <property type="match status" value="1"/>
</dbReference>
<dbReference type="AlphaFoldDB" id="A0A2M7JDE0"/>
<dbReference type="EMBL" id="PFIC01000087">
    <property type="protein sequence ID" value="PIX17440.1"/>
    <property type="molecule type" value="Genomic_DNA"/>
</dbReference>
<proteinExistence type="predicted"/>
<feature type="domain" description="PseI/NeuA/B-like" evidence="1">
    <location>
        <begin position="37"/>
        <end position="68"/>
    </location>
</feature>
<sequence>MKKIKVGNKLIGDEEPCFIVAEAGANHDGKLSQAKELIDVAAEAGADAVKFQIYSAETLYSKRAPKFSTYKKPPWQL</sequence>
<protein>
    <recommendedName>
        <fullName evidence="1">PseI/NeuA/B-like domain-containing protein</fullName>
    </recommendedName>
</protein>
<dbReference type="GO" id="GO:0016051">
    <property type="term" value="P:carbohydrate biosynthetic process"/>
    <property type="evidence" value="ECO:0007669"/>
    <property type="project" value="InterPro"/>
</dbReference>
<evidence type="ECO:0000313" key="2">
    <source>
        <dbReference type="EMBL" id="PIX17440.1"/>
    </source>
</evidence>
<organism evidence="2 3">
    <name type="scientific">Candidatus Desantisbacteria bacterium CG_4_8_14_3_um_filter_40_12</name>
    <dbReference type="NCBI Taxonomy" id="1974545"/>
    <lineage>
        <taxon>Bacteria</taxon>
        <taxon>Candidatus Desantisiibacteriota</taxon>
    </lineage>
</organism>
<dbReference type="InterPro" id="IPR013132">
    <property type="entry name" value="PseI/NeuA/B-like_N"/>
</dbReference>
<dbReference type="PANTHER" id="PTHR42966:SF1">
    <property type="entry name" value="SIALIC ACID SYNTHASE"/>
    <property type="match status" value="1"/>
</dbReference>